<name>A0A9N9IQQ2_9GLOM</name>
<proteinExistence type="predicted"/>
<feature type="non-terminal residue" evidence="2">
    <location>
        <position position="315"/>
    </location>
</feature>
<dbReference type="PANTHER" id="PTHR34415">
    <property type="entry name" value="INTEGRASE CATALYTIC DOMAIN-CONTAINING PROTEIN"/>
    <property type="match status" value="1"/>
</dbReference>
<accession>A0A9N9IQQ2</accession>
<evidence type="ECO:0000256" key="1">
    <source>
        <dbReference type="SAM" id="MobiDB-lite"/>
    </source>
</evidence>
<feature type="non-terminal residue" evidence="2">
    <location>
        <position position="1"/>
    </location>
</feature>
<dbReference type="Proteomes" id="UP000789396">
    <property type="component" value="Unassembled WGS sequence"/>
</dbReference>
<evidence type="ECO:0000313" key="3">
    <source>
        <dbReference type="Proteomes" id="UP000789396"/>
    </source>
</evidence>
<dbReference type="AlphaFoldDB" id="A0A9N9IQQ2"/>
<sequence length="315" mass="36943">HNYEEIEYNEDEKMEYSDEEIADDSQDESELDSNAFYCFCDWVREERSMLPSPHENAIHLPINKLSAKMVNKVKSFIRLTGEQHREGKYTRKKIDRSITVQYEKHDIDVCDKCTLFKCALKENNNINEDLDNQFAIHMHNYHAMREIYESDIQIAKAAYNPQQLGRWYYSSLLKVHQFGLVDEGIDHHWHALYTEAKASKRANEVTSIVHLFLTSVAALSLLYCKPLTIQKYHCFQFSSENPGTMKAKVKLTDLWNEFLLLKQNVDVESLNPQELLQKGFPEEKLPSNDLIERVGKQKRDHAKEAQQKQNVKKKK</sequence>
<dbReference type="EMBL" id="CAJVPZ010033972">
    <property type="protein sequence ID" value="CAG8745748.1"/>
    <property type="molecule type" value="Genomic_DNA"/>
</dbReference>
<comment type="caution">
    <text evidence="2">The sequence shown here is derived from an EMBL/GenBank/DDBJ whole genome shotgun (WGS) entry which is preliminary data.</text>
</comment>
<evidence type="ECO:0000313" key="2">
    <source>
        <dbReference type="EMBL" id="CAG8745748.1"/>
    </source>
</evidence>
<organism evidence="2 3">
    <name type="scientific">Racocetra fulgida</name>
    <dbReference type="NCBI Taxonomy" id="60492"/>
    <lineage>
        <taxon>Eukaryota</taxon>
        <taxon>Fungi</taxon>
        <taxon>Fungi incertae sedis</taxon>
        <taxon>Mucoromycota</taxon>
        <taxon>Glomeromycotina</taxon>
        <taxon>Glomeromycetes</taxon>
        <taxon>Diversisporales</taxon>
        <taxon>Gigasporaceae</taxon>
        <taxon>Racocetra</taxon>
    </lineage>
</organism>
<protein>
    <submittedName>
        <fullName evidence="2">13059_t:CDS:1</fullName>
    </submittedName>
</protein>
<dbReference type="OrthoDB" id="2384130at2759"/>
<feature type="region of interest" description="Disordered" evidence="1">
    <location>
        <begin position="296"/>
        <end position="315"/>
    </location>
</feature>
<reference evidence="2" key="1">
    <citation type="submission" date="2021-06" db="EMBL/GenBank/DDBJ databases">
        <authorList>
            <person name="Kallberg Y."/>
            <person name="Tangrot J."/>
            <person name="Rosling A."/>
        </authorList>
    </citation>
    <scope>NUCLEOTIDE SEQUENCE</scope>
    <source>
        <strain evidence="2">IN212</strain>
    </source>
</reference>
<gene>
    <name evidence="2" type="ORF">RFULGI_LOCUS13216</name>
</gene>
<keyword evidence="3" id="KW-1185">Reference proteome</keyword>
<dbReference type="PANTHER" id="PTHR34415:SF1">
    <property type="entry name" value="INTEGRASE CATALYTIC DOMAIN-CONTAINING PROTEIN"/>
    <property type="match status" value="1"/>
</dbReference>
<feature type="region of interest" description="Disordered" evidence="1">
    <location>
        <begin position="1"/>
        <end position="29"/>
    </location>
</feature>
<feature type="compositionally biased region" description="Basic and acidic residues" evidence="1">
    <location>
        <begin position="296"/>
        <end position="306"/>
    </location>
</feature>